<evidence type="ECO:0000256" key="1">
    <source>
        <dbReference type="ARBA" id="ARBA00004123"/>
    </source>
</evidence>
<dbReference type="SMART" id="SM00541">
    <property type="entry name" value="FYRN"/>
    <property type="match status" value="1"/>
</dbReference>
<evidence type="ECO:0000256" key="9">
    <source>
        <dbReference type="ARBA" id="ARBA00022833"/>
    </source>
</evidence>
<evidence type="ECO:0000256" key="15">
    <source>
        <dbReference type="ARBA" id="ARBA00023242"/>
    </source>
</evidence>
<dbReference type="PANTHER" id="PTHR45838:SF4">
    <property type="entry name" value="HISTONE-LYSINE N-METHYLTRANSFERASE TRITHORAX"/>
    <property type="match status" value="1"/>
</dbReference>
<keyword evidence="14" id="KW-0804">Transcription</keyword>
<dbReference type="Pfam" id="PF00856">
    <property type="entry name" value="SET"/>
    <property type="match status" value="1"/>
</dbReference>
<evidence type="ECO:0000256" key="14">
    <source>
        <dbReference type="ARBA" id="ARBA00023163"/>
    </source>
</evidence>
<evidence type="ECO:0000256" key="5">
    <source>
        <dbReference type="ARBA" id="ARBA00022691"/>
    </source>
</evidence>
<comment type="subcellular location">
    <subcellularLocation>
        <location evidence="1">Nucleus</location>
    </subcellularLocation>
</comment>
<dbReference type="GO" id="GO:0035097">
    <property type="term" value="C:histone methyltransferase complex"/>
    <property type="evidence" value="ECO:0007669"/>
    <property type="project" value="TreeGrafter"/>
</dbReference>
<evidence type="ECO:0000259" key="24">
    <source>
        <dbReference type="PROSITE" id="PS51805"/>
    </source>
</evidence>
<name>A0A836JD95_9HYME</name>
<evidence type="ECO:0000256" key="17">
    <source>
        <dbReference type="PROSITE-ProRule" id="PRU00146"/>
    </source>
</evidence>
<dbReference type="FunFam" id="2.170.270.10:FF:000004">
    <property type="entry name" value="Histone-lysine N-methyltransferase"/>
    <property type="match status" value="1"/>
</dbReference>
<protein>
    <recommendedName>
        <fullName evidence="16">Histone-lysine N-methyltransferase trithorax</fullName>
        <ecNumber evidence="2">2.1.1.355</ecNumber>
    </recommendedName>
</protein>
<evidence type="ECO:0000256" key="13">
    <source>
        <dbReference type="ARBA" id="ARBA00023125"/>
    </source>
</evidence>
<feature type="region of interest" description="Disordered" evidence="19">
    <location>
        <begin position="1887"/>
        <end position="1913"/>
    </location>
</feature>
<evidence type="ECO:0000259" key="21">
    <source>
        <dbReference type="PROSITE" id="PS50280"/>
    </source>
</evidence>
<evidence type="ECO:0000259" key="22">
    <source>
        <dbReference type="PROSITE" id="PS50868"/>
    </source>
</evidence>
<evidence type="ECO:0000256" key="4">
    <source>
        <dbReference type="ARBA" id="ARBA00022679"/>
    </source>
</evidence>
<organism evidence="25 26">
    <name type="scientific">Acromyrmex insinuator</name>
    <dbReference type="NCBI Taxonomy" id="230686"/>
    <lineage>
        <taxon>Eukaryota</taxon>
        <taxon>Metazoa</taxon>
        <taxon>Ecdysozoa</taxon>
        <taxon>Arthropoda</taxon>
        <taxon>Hexapoda</taxon>
        <taxon>Insecta</taxon>
        <taxon>Pterygota</taxon>
        <taxon>Neoptera</taxon>
        <taxon>Endopterygota</taxon>
        <taxon>Hymenoptera</taxon>
        <taxon>Apocrita</taxon>
        <taxon>Aculeata</taxon>
        <taxon>Formicoidea</taxon>
        <taxon>Formicidae</taxon>
        <taxon>Myrmicinae</taxon>
        <taxon>Acromyrmex</taxon>
    </lineage>
</organism>
<dbReference type="Gene3D" id="1.20.920.10">
    <property type="entry name" value="Bromodomain-like"/>
    <property type="match status" value="1"/>
</dbReference>
<evidence type="ECO:0000313" key="25">
    <source>
        <dbReference type="EMBL" id="KAG5316374.1"/>
    </source>
</evidence>
<feature type="compositionally biased region" description="Polar residues" evidence="19">
    <location>
        <begin position="2208"/>
        <end position="2220"/>
    </location>
</feature>
<feature type="region of interest" description="Disordered" evidence="19">
    <location>
        <begin position="464"/>
        <end position="486"/>
    </location>
</feature>
<dbReference type="PROSITE" id="PS50016">
    <property type="entry name" value="ZF_PHD_2"/>
    <property type="match status" value="3"/>
</dbReference>
<evidence type="ECO:0000259" key="23">
    <source>
        <dbReference type="PROSITE" id="PS51030"/>
    </source>
</evidence>
<dbReference type="GO" id="GO:0045893">
    <property type="term" value="P:positive regulation of DNA-templated transcription"/>
    <property type="evidence" value="ECO:0007669"/>
    <property type="project" value="TreeGrafter"/>
</dbReference>
<feature type="non-terminal residue" evidence="25">
    <location>
        <position position="1"/>
    </location>
</feature>
<keyword evidence="13" id="KW-0238">DNA-binding</keyword>
<feature type="compositionally biased region" description="Polar residues" evidence="19">
    <location>
        <begin position="2227"/>
        <end position="2240"/>
    </location>
</feature>
<dbReference type="InterPro" id="IPR046341">
    <property type="entry name" value="SET_dom_sf"/>
</dbReference>
<dbReference type="InterPro" id="IPR001965">
    <property type="entry name" value="Znf_PHD"/>
</dbReference>
<dbReference type="SUPFAM" id="SSF57903">
    <property type="entry name" value="FYVE/PHD zinc finger"/>
    <property type="match status" value="1"/>
</dbReference>
<dbReference type="GO" id="GO:0043565">
    <property type="term" value="F:sequence-specific DNA binding"/>
    <property type="evidence" value="ECO:0007669"/>
    <property type="project" value="InterPro"/>
</dbReference>
<feature type="domain" description="Post-SET" evidence="22">
    <location>
        <begin position="3232"/>
        <end position="3248"/>
    </location>
</feature>
<dbReference type="SUPFAM" id="SSF82199">
    <property type="entry name" value="SET domain"/>
    <property type="match status" value="1"/>
</dbReference>
<dbReference type="InterPro" id="IPR001214">
    <property type="entry name" value="SET_dom"/>
</dbReference>
<dbReference type="Gene3D" id="3.30.160.360">
    <property type="match status" value="1"/>
</dbReference>
<dbReference type="InterPro" id="IPR001628">
    <property type="entry name" value="Znf_hrmn_rcpt"/>
</dbReference>
<evidence type="ECO:0000259" key="20">
    <source>
        <dbReference type="PROSITE" id="PS50016"/>
    </source>
</evidence>
<dbReference type="PANTHER" id="PTHR45838">
    <property type="entry name" value="HISTONE-LYSINE-N-METHYLTRANSFERASE 2 KMT2 FAMILY MEMBER"/>
    <property type="match status" value="1"/>
</dbReference>
<feature type="compositionally biased region" description="Polar residues" evidence="19">
    <location>
        <begin position="370"/>
        <end position="388"/>
    </location>
</feature>
<evidence type="ECO:0000256" key="18">
    <source>
        <dbReference type="SAM" id="Coils"/>
    </source>
</evidence>
<dbReference type="GO" id="GO:0140949">
    <property type="term" value="F:histone H3K9 trimethyltransferase activity"/>
    <property type="evidence" value="ECO:0007669"/>
    <property type="project" value="UniProtKB-EC"/>
</dbReference>
<feature type="non-terminal residue" evidence="25">
    <location>
        <position position="3248"/>
    </location>
</feature>
<dbReference type="Gene3D" id="3.30.40.10">
    <property type="entry name" value="Zinc/RING finger domain, C3HC4 (zinc finger)"/>
    <property type="match status" value="3"/>
</dbReference>
<dbReference type="InterPro" id="IPR036427">
    <property type="entry name" value="Bromodomain-like_sf"/>
</dbReference>
<evidence type="ECO:0000256" key="2">
    <source>
        <dbReference type="ARBA" id="ARBA00012183"/>
    </source>
</evidence>
<dbReference type="PROSITE" id="PS50868">
    <property type="entry name" value="POST_SET"/>
    <property type="match status" value="1"/>
</dbReference>
<feature type="region of interest" description="Disordered" evidence="19">
    <location>
        <begin position="1152"/>
        <end position="1175"/>
    </location>
</feature>
<keyword evidence="26" id="KW-1185">Reference proteome</keyword>
<evidence type="ECO:0000256" key="7">
    <source>
        <dbReference type="ARBA" id="ARBA00022737"/>
    </source>
</evidence>
<dbReference type="GO" id="GO:0032259">
    <property type="term" value="P:methylation"/>
    <property type="evidence" value="ECO:0007669"/>
    <property type="project" value="UniProtKB-KW"/>
</dbReference>
<keyword evidence="5" id="KW-0949">S-adenosyl-L-methionine</keyword>
<dbReference type="InterPro" id="IPR011011">
    <property type="entry name" value="Znf_FYVE_PHD"/>
</dbReference>
<dbReference type="SMART" id="SM00508">
    <property type="entry name" value="PostSET"/>
    <property type="match status" value="1"/>
</dbReference>
<feature type="compositionally biased region" description="Low complexity" evidence="19">
    <location>
        <begin position="348"/>
        <end position="369"/>
    </location>
</feature>
<evidence type="ECO:0000256" key="10">
    <source>
        <dbReference type="ARBA" id="ARBA00022853"/>
    </source>
</evidence>
<reference evidence="25" key="1">
    <citation type="submission" date="2020-02" db="EMBL/GenBank/DDBJ databases">
        <title>Relaxed selection underlies rapid genomic changes in the transitions from sociality to social parasitism in ants.</title>
        <authorList>
            <person name="Bi X."/>
        </authorList>
    </citation>
    <scope>NUCLEOTIDE SEQUENCE</scope>
    <source>
        <strain evidence="25">BGI-DK2013a</strain>
        <tissue evidence="25">Whole body</tissue>
    </source>
</reference>
<dbReference type="InterPro" id="IPR003616">
    <property type="entry name" value="Post-SET_dom"/>
</dbReference>
<dbReference type="InterPro" id="IPR003889">
    <property type="entry name" value="FYrich_C"/>
</dbReference>
<feature type="compositionally biased region" description="Basic and acidic residues" evidence="19">
    <location>
        <begin position="1166"/>
        <end position="1175"/>
    </location>
</feature>
<dbReference type="PROSITE" id="PS51805">
    <property type="entry name" value="EPHD"/>
    <property type="match status" value="1"/>
</dbReference>
<dbReference type="InterPro" id="IPR019787">
    <property type="entry name" value="Znf_PHD-finger"/>
</dbReference>
<dbReference type="PROSITE" id="PS51542">
    <property type="entry name" value="FYRN"/>
    <property type="match status" value="1"/>
</dbReference>
<dbReference type="GO" id="GO:0042800">
    <property type="term" value="F:histone H3K4 methyltransferase activity"/>
    <property type="evidence" value="ECO:0007669"/>
    <property type="project" value="TreeGrafter"/>
</dbReference>
<feature type="region of interest" description="Disordered" evidence="19">
    <location>
        <begin position="76"/>
        <end position="151"/>
    </location>
</feature>
<dbReference type="Pfam" id="PF05965">
    <property type="entry name" value="FYRC"/>
    <property type="match status" value="1"/>
</dbReference>
<keyword evidence="15" id="KW-0539">Nucleus</keyword>
<dbReference type="PROSITE" id="PS51543">
    <property type="entry name" value="FYRC"/>
    <property type="match status" value="1"/>
</dbReference>
<dbReference type="EC" id="2.1.1.355" evidence="2"/>
<dbReference type="GO" id="GO:0008270">
    <property type="term" value="F:zinc ion binding"/>
    <property type="evidence" value="ECO:0007669"/>
    <property type="project" value="UniProtKB-KW"/>
</dbReference>
<keyword evidence="7" id="KW-0677">Repeat</keyword>
<feature type="domain" description="Nuclear receptor" evidence="23">
    <location>
        <begin position="534"/>
        <end position="647"/>
    </location>
</feature>
<evidence type="ECO:0000313" key="26">
    <source>
        <dbReference type="Proteomes" id="UP000667349"/>
    </source>
</evidence>
<feature type="region of interest" description="Disordered" evidence="19">
    <location>
        <begin position="2208"/>
        <end position="2278"/>
    </location>
</feature>
<dbReference type="Pfam" id="PF05964">
    <property type="entry name" value="FYRN"/>
    <property type="match status" value="1"/>
</dbReference>
<feature type="region of interest" description="Disordered" evidence="19">
    <location>
        <begin position="2573"/>
        <end position="2592"/>
    </location>
</feature>
<dbReference type="GO" id="GO:0005700">
    <property type="term" value="C:polytene chromosome"/>
    <property type="evidence" value="ECO:0007669"/>
    <property type="project" value="UniProtKB-ARBA"/>
</dbReference>
<feature type="compositionally biased region" description="Polar residues" evidence="19">
    <location>
        <begin position="1153"/>
        <end position="1162"/>
    </location>
</feature>
<dbReference type="PROSITE" id="PS51030">
    <property type="entry name" value="NUCLEAR_REC_DBD_2"/>
    <property type="match status" value="1"/>
</dbReference>
<keyword evidence="11" id="KW-0805">Transcription regulation</keyword>
<dbReference type="SMART" id="SM00317">
    <property type="entry name" value="SET"/>
    <property type="match status" value="1"/>
</dbReference>
<feature type="coiled-coil region" evidence="18">
    <location>
        <begin position="2809"/>
        <end position="2836"/>
    </location>
</feature>
<feature type="compositionally biased region" description="Pro residues" evidence="19">
    <location>
        <begin position="2581"/>
        <end position="2590"/>
    </location>
</feature>
<feature type="compositionally biased region" description="Basic and acidic residues" evidence="19">
    <location>
        <begin position="78"/>
        <end position="87"/>
    </location>
</feature>
<feature type="domain" description="PHD-type" evidence="24">
    <location>
        <begin position="1361"/>
        <end position="1469"/>
    </location>
</feature>
<feature type="domain" description="PHD-type" evidence="20">
    <location>
        <begin position="1028"/>
        <end position="1089"/>
    </location>
</feature>
<evidence type="ECO:0000256" key="16">
    <source>
        <dbReference type="ARBA" id="ARBA00071661"/>
    </source>
</evidence>
<evidence type="ECO:0000256" key="6">
    <source>
        <dbReference type="ARBA" id="ARBA00022723"/>
    </source>
</evidence>
<feature type="region of interest" description="Disordered" evidence="19">
    <location>
        <begin position="329"/>
        <end position="423"/>
    </location>
</feature>
<dbReference type="CDD" id="cd19170">
    <property type="entry name" value="SET_KMT2A_2B"/>
    <property type="match status" value="1"/>
</dbReference>
<dbReference type="InterPro" id="IPR047219">
    <property type="entry name" value="KMT2A_2B_SET"/>
</dbReference>
<evidence type="ECO:0000256" key="11">
    <source>
        <dbReference type="ARBA" id="ARBA00023015"/>
    </source>
</evidence>
<dbReference type="Pfam" id="PF13771">
    <property type="entry name" value="zf-HC5HC2H"/>
    <property type="match status" value="1"/>
</dbReference>
<feature type="domain" description="PHD-type" evidence="20">
    <location>
        <begin position="901"/>
        <end position="951"/>
    </location>
</feature>
<feature type="domain" description="SET" evidence="21">
    <location>
        <begin position="3110"/>
        <end position="3226"/>
    </location>
</feature>
<keyword evidence="18" id="KW-0175">Coiled coil</keyword>
<dbReference type="InterPro" id="IPR003888">
    <property type="entry name" value="FYrich_N"/>
</dbReference>
<feature type="region of interest" description="Disordered" evidence="19">
    <location>
        <begin position="1"/>
        <end position="29"/>
    </location>
</feature>
<dbReference type="GO" id="GO:0003700">
    <property type="term" value="F:DNA-binding transcription factor activity"/>
    <property type="evidence" value="ECO:0007669"/>
    <property type="project" value="InterPro"/>
</dbReference>
<feature type="region of interest" description="Disordered" evidence="19">
    <location>
        <begin position="2079"/>
        <end position="2098"/>
    </location>
</feature>
<feature type="compositionally biased region" description="Polar residues" evidence="19">
    <location>
        <begin position="1890"/>
        <end position="1901"/>
    </location>
</feature>
<dbReference type="InterPro" id="IPR034732">
    <property type="entry name" value="EPHD"/>
</dbReference>
<keyword evidence="10" id="KW-0156">Chromatin regulator</keyword>
<dbReference type="CDD" id="cd15489">
    <property type="entry name" value="PHD_SF"/>
    <property type="match status" value="1"/>
</dbReference>
<feature type="compositionally biased region" description="Basic and acidic residues" evidence="19">
    <location>
        <begin position="469"/>
        <end position="478"/>
    </location>
</feature>
<dbReference type="SMART" id="SM00542">
    <property type="entry name" value="FYRC"/>
    <property type="match status" value="1"/>
</dbReference>
<dbReference type="EMBL" id="JAANHZ010000062">
    <property type="protein sequence ID" value="KAG5316374.1"/>
    <property type="molecule type" value="Genomic_DNA"/>
</dbReference>
<evidence type="ECO:0000256" key="12">
    <source>
        <dbReference type="ARBA" id="ARBA00023117"/>
    </source>
</evidence>
<feature type="region of interest" description="Disordered" evidence="19">
    <location>
        <begin position="740"/>
        <end position="761"/>
    </location>
</feature>
<evidence type="ECO:0000256" key="3">
    <source>
        <dbReference type="ARBA" id="ARBA00022603"/>
    </source>
</evidence>
<keyword evidence="9" id="KW-0862">Zinc</keyword>
<gene>
    <name evidence="25" type="primary">Trx</name>
    <name evidence="25" type="ORF">G6Z75_0000099</name>
</gene>
<keyword evidence="3 25" id="KW-0489">Methyltransferase</keyword>
<feature type="compositionally biased region" description="Polar residues" evidence="19">
    <location>
        <begin position="747"/>
        <end position="759"/>
    </location>
</feature>
<dbReference type="PROSITE" id="PS50280">
    <property type="entry name" value="SET"/>
    <property type="match status" value="1"/>
</dbReference>
<dbReference type="GO" id="GO:0098687">
    <property type="term" value="C:chromosomal region"/>
    <property type="evidence" value="ECO:0007669"/>
    <property type="project" value="UniProtKB-ARBA"/>
</dbReference>
<dbReference type="Gene3D" id="2.170.270.10">
    <property type="entry name" value="SET domain"/>
    <property type="match status" value="1"/>
</dbReference>
<feature type="domain" description="PHD-type" evidence="20">
    <location>
        <begin position="948"/>
        <end position="1000"/>
    </location>
</feature>
<comment type="caution">
    <text evidence="25">The sequence shown here is derived from an EMBL/GenBank/DDBJ whole genome shotgun (WGS) entry which is preliminary data.</text>
</comment>
<dbReference type="SMART" id="SM00249">
    <property type="entry name" value="PHD"/>
    <property type="match status" value="4"/>
</dbReference>
<accession>A0A836JD95</accession>
<feature type="compositionally biased region" description="Polar residues" evidence="19">
    <location>
        <begin position="110"/>
        <end position="122"/>
    </location>
</feature>
<sequence length="3248" mass="362115">MGRSKFPGKPPKTATRKRIKVLGQPEAAQNDPVTVAENIYYGLSLFNETFGDNEKEHPPFHGFSTKEANLSASYIKTQQHDAEKTSDKLPSVTVENLAPQSSTKKDDVKNSPTDIENSTEKFTNPKPVKDVTRLQPVTNPNTKHSKIHRAKSRKNCKNIKFSNYLKNPVLKSVNNILDQHQRTRQLRNSTAKRLLQRAKSGNNTRNLVVQSGEKPSTVRKFVLPVRSVHSSRVIKPNKRFIEELEQISTTEYSENEIGVHVKKTKLNPDKLSNLESKLKEDTVSKLCKKFKEARSKPKRVIQSVDSNAEIITQSVKNIEKSANSVQNAQISKSAHREVKKSHTTSCKNKVSNSTSDNSNSNQECSQNSSRMTQTVKSTISRNQKQISIPTKVLPDSNVPHFESSRVQTRSGTQNEIASDLSNNQVSFNSGARLTEGGCAETENHLGHGNKTAVNTLNNFETENNLSENESEHNNHSEGEPSDFSGMKLNGGKVILRKARLKLDNKCLAGTEGPFSTTSTSNTMGGSTNLGLTGTIKCGVCGAVRFYRFVKQARKFGIHSCESCRKFISKMIKRQACAKSSNNVLPILQCHKGDGLCLVPPVVRSQQWNLMRCVYKARCPACWLKMCLNCYNIPPPLRTGLNALLPPLMRDPLSISLPLGQDEDGQGQKLCSSKLSWPAEDSSERNLFKSAMSWRNFEMGHKTSYQGTGGFLYTKIDKFDSSMNISPNKKRRKNNRIKVRKKIKNPVIASSSGSQQSQPLRQRLELKGPRVKHVCRSASVALGQPIATFPTIDAKEDNEHGKNIPKTVKENERIEKRDDIKEKEIQKHNEDNNLNLNVNTTQQSHSRRGKPQQSVSTHFPVVSKAVVDTVYTVSIDFWEQYDPSEVGAKGFALIGSELFHIPAICYLCGSAGKEPLIHCQCCCEPYHAFCLEPSEWNACAQPNWCCPRCTICQSCHLRSGPKLSCIRCRQSFHHSCLSKSGVSSRLYSPDRPYVCQSCIKCKSCGSEGVNVHVGNLPLCSMCFKLRQQGNYCPLCQRCYNENDFDTKMMECSECSCWVHARCEGLSDERYQILSYLPDSIEFTCSQCSSNSSSSIWRNAIEAELKAGFIGVIKSLSKNRKICTALKWSPRKECLCRPVLSVRKLEFPEEDKNETNYIDSSSGANYKDGNKPDLEEHSIDSSIRKGLRRLRQKFHLKECSVRVKNCVPKDSQDNERKDLTNQDSLVSSTDITECHCSEQQIIARPSPTLMSVKRKVNSNEYKSLLQFHCDMMHVINRVGSKDLIETYHDILQEVFPWFTPKNFKSSDNNDDTLTPIKDIGEDIALTTKFDDPILEAWKEEVMKAPKAIAAKTANLYNIHVEDSRSCCLCKGLGDGHETKEGRLLYCGQNEWVHANCALWSNEVFEEIDGSLQNVHSAISRGRLIRCSECGKKGASIGCCAKNCSNTFHFPCARNIGLAFNDDKTVFCISHSNTSHVYKSLQNENEFSLKRPVYVELDRKKKKFAEPNKVKLMIGSLMVDCLGTVIPEFSDTAEKIIPCDYKCSRLYWSTVNPYKIVRYYIRTYVQVHMPDVSSDMENNITIDHSKEQEKDEVPTDYLAIKQTLDALIDFVCNKEVDENLAEQNNTDLLPPELKEAIFEDLPHDLLDGISMQDIFPKMSYEDFLAMDLKNDGSFSTDLFKDDMLSSEVEETIKPSESKISKIDSSLLELGAHNDLWVRLETKTAMQDLMDDLFNSKSQKRGGRELKRSKSEVMSNNPLIVGGQRHHQRSCSLTWSCKLDNTYGSNLKRRKLPRNPSSTKSSETGLIVLDAQNERTSMFHELRIPESIMVTVGRGNTPNILSDSVRELKYCIEDSAGLNRRVLPARDDVKEHKRLLWHPRQQQPRIVQVDGSVDANSASECSSPEYNAEEKNANLQTSESLSIPQLDGINDEHSSDASESSLEMELGLYARPSNLLHSKRIFGFIRSHVSSNCDKKIKSGNSNFITAPTIRCTSHKAEVLFKEKNLKMNLQIPQVDGAGDISSDDECVSSQHMMTHERLLHASYESSPFEDIDVTCKRCGLTYRNEESYNRHLDNCDTMITSDSDSETMDNKLASPESGFSPNMGSVSSQFITLSPSEGHTLTTDYSDIQATSPIEASVASPHPSIQIEPIAQAIITPQIHATHATVETVHQTVLTSNDVIVQTQYTRRTTTLPNPAVLPPQESTVQITEITDSPSISSDSNVTAHGIVNTPMSSPDSTSSQTVPSPEMSPSFSSMGVQTAHESMQTNAQITRTSSKKNLRVAKPKTKNIKPQQHVLKNVMQSPQNVAHNVKFQPTAISNGPPVIQLHQTTPRPPTVILQQVASPGIVSAYVEALQQQSGQNLQYITTIGDGQETGFKPQLIAANSLVPGTYIQAPSTDNLLLQNGGISILPSVQIAQTQPTVLGTIIQQQPNAIQCGVISSEQLLLSSTPTLEMFTDPTGGMFVSNQPMYYGLETIVSNTVMSSSQFMAGTVPQVLASSYQTTTQVFQASKLMEPIVDVQAMPGVPTVTTMQNVSSMPNISGMPNITGVPNIASMQNVMSIPTPVSLPTPILVSVARPSSHGPSPLPSPPSSALPPHAMPTIPRVAVRPSPITHLIQANHGAAWKITEPLFGAEQPMNNSVRPYFDSKHVSENTSMIKSSISSSKIPPLSNHYVTQRNLVLNHKSNHDVNSVHKSYTSGTVLNPNSVNTCINNNSPIVVSNSNSMQNKITMPTNNMPTSRPMNRVLPMQAVTLKQDPAKKDDLAIEEPTKPVIKPAEPEIVESKKEIIEQIVQIKKPETALSNISDNIKLNTETIEKVKENLKLELDKEKLQNTSLKIVLQKQLQDGSYKITRNMKAVTQSKKTPQVTSVEILPSKQVPQIASLQLLPIKTFTLKANKLEDKVKPIDAKVNILKAKAPPVAVKKPRIVTKSIRPLRNNPQQNPPQMHNCSKGPILMYEIKSQDGFTHTASSMTEVWETVYQAVQNARKAHNLSPLPHNPLSEGLGLENNAAIYLIEQLPGVNRCSKYKPKFHTLEPPKPDEMENELPAACANGAARAEPFKGRKVHDMFSWLASQHRPHPNIITISETESRRAVSTNLPMAMRFRILKETSKASVGVYYSHIHGRGLFCLRDIEPGEMVIEYAGEVIRSSLTDKREKYYDSKNIGCYMFKIDDHLVVDATMKGNAARFINHSCEPNCYSRVVDILGKKHILIFALRRIIQGEELTYDYKFPFEDIKIPCTCGSRKCRKYLN</sequence>
<evidence type="ECO:0000256" key="8">
    <source>
        <dbReference type="ARBA" id="ARBA00022771"/>
    </source>
</evidence>
<keyword evidence="4 25" id="KW-0808">Transferase</keyword>
<evidence type="ECO:0000256" key="19">
    <source>
        <dbReference type="SAM" id="MobiDB-lite"/>
    </source>
</evidence>
<keyword evidence="8 17" id="KW-0863">Zinc-finger</keyword>
<dbReference type="CDD" id="cd15506">
    <property type="entry name" value="PHD1_KMT2A_like"/>
    <property type="match status" value="1"/>
</dbReference>
<feature type="compositionally biased region" description="Polar residues" evidence="19">
    <location>
        <begin position="404"/>
        <end position="423"/>
    </location>
</feature>
<feature type="compositionally biased region" description="Polar residues" evidence="19">
    <location>
        <begin position="2253"/>
        <end position="2270"/>
    </location>
</feature>
<dbReference type="CDD" id="cd15508">
    <property type="entry name" value="PHD3_KMT2A_like"/>
    <property type="match status" value="1"/>
</dbReference>
<feature type="compositionally biased region" description="Low complexity" evidence="19">
    <location>
        <begin position="2241"/>
        <end position="2252"/>
    </location>
</feature>
<dbReference type="FunFam" id="3.30.40.10:FF:000002">
    <property type="entry name" value="Histone-lysine N-methyltransferase"/>
    <property type="match status" value="1"/>
</dbReference>
<dbReference type="Proteomes" id="UP000667349">
    <property type="component" value="Unassembled WGS sequence"/>
</dbReference>
<proteinExistence type="predicted"/>
<dbReference type="InterPro" id="IPR013083">
    <property type="entry name" value="Znf_RING/FYVE/PHD"/>
</dbReference>
<keyword evidence="6" id="KW-0479">Metal-binding</keyword>
<keyword evidence="12" id="KW-0103">Bromodomain</keyword>